<name>A0A540MYG6_MALBA</name>
<keyword evidence="13" id="KW-1185">Reference proteome</keyword>
<evidence type="ECO:0000256" key="1">
    <source>
        <dbReference type="ARBA" id="ARBA00004479"/>
    </source>
</evidence>
<dbReference type="Pfam" id="PF08263">
    <property type="entry name" value="LRRNT_2"/>
    <property type="match status" value="1"/>
</dbReference>
<dbReference type="Gene3D" id="3.80.10.10">
    <property type="entry name" value="Ribonuclease Inhibitor"/>
    <property type="match status" value="2"/>
</dbReference>
<dbReference type="SUPFAM" id="SSF52058">
    <property type="entry name" value="L domain-like"/>
    <property type="match status" value="1"/>
</dbReference>
<dbReference type="Pfam" id="PF00560">
    <property type="entry name" value="LRR_1"/>
    <property type="match status" value="3"/>
</dbReference>
<evidence type="ECO:0000256" key="9">
    <source>
        <dbReference type="ARBA" id="ARBA00023180"/>
    </source>
</evidence>
<keyword evidence="5" id="KW-0677">Repeat</keyword>
<evidence type="ECO:0000313" key="13">
    <source>
        <dbReference type="Proteomes" id="UP000315295"/>
    </source>
</evidence>
<keyword evidence="7 10" id="KW-0472">Membrane</keyword>
<keyword evidence="6 10" id="KW-1133">Transmembrane helix</keyword>
<keyword evidence="8" id="KW-0675">Receptor</keyword>
<dbReference type="GO" id="GO:0016020">
    <property type="term" value="C:membrane"/>
    <property type="evidence" value="ECO:0007669"/>
    <property type="project" value="UniProtKB-SubCell"/>
</dbReference>
<dbReference type="InterPro" id="IPR032675">
    <property type="entry name" value="LRR_dom_sf"/>
</dbReference>
<dbReference type="AlphaFoldDB" id="A0A540MYG6"/>
<dbReference type="Pfam" id="PF13516">
    <property type="entry name" value="LRR_6"/>
    <property type="match status" value="1"/>
</dbReference>
<keyword evidence="2" id="KW-0433">Leucine-rich repeat</keyword>
<comment type="caution">
    <text evidence="12">The sequence shown here is derived from an EMBL/GenBank/DDBJ whole genome shotgun (WGS) entry which is preliminary data.</text>
</comment>
<evidence type="ECO:0000256" key="2">
    <source>
        <dbReference type="ARBA" id="ARBA00022614"/>
    </source>
</evidence>
<dbReference type="STRING" id="106549.A0A540MYG6"/>
<proteinExistence type="predicted"/>
<reference evidence="12 13" key="1">
    <citation type="journal article" date="2019" name="G3 (Bethesda)">
        <title>Sequencing of a Wild Apple (Malus baccata) Genome Unravels the Differences Between Cultivated and Wild Apple Species Regarding Disease Resistance and Cold Tolerance.</title>
        <authorList>
            <person name="Chen X."/>
        </authorList>
    </citation>
    <scope>NUCLEOTIDE SEQUENCE [LARGE SCALE GENOMIC DNA]</scope>
    <source>
        <strain evidence="13">cv. Shandingzi</strain>
        <tissue evidence="12">Leaves</tissue>
    </source>
</reference>
<evidence type="ECO:0000256" key="8">
    <source>
        <dbReference type="ARBA" id="ARBA00023170"/>
    </source>
</evidence>
<dbReference type="InterPro" id="IPR001611">
    <property type="entry name" value="Leu-rich_rpt"/>
</dbReference>
<keyword evidence="9" id="KW-0325">Glycoprotein</keyword>
<dbReference type="InterPro" id="IPR046956">
    <property type="entry name" value="RLP23-like"/>
</dbReference>
<keyword evidence="4" id="KW-0732">Signal</keyword>
<dbReference type="InterPro" id="IPR013210">
    <property type="entry name" value="LRR_N_plant-typ"/>
</dbReference>
<accession>A0A540MYG6</accession>
<evidence type="ECO:0000256" key="5">
    <source>
        <dbReference type="ARBA" id="ARBA00022737"/>
    </source>
</evidence>
<dbReference type="PROSITE" id="PS51450">
    <property type="entry name" value="LRR"/>
    <property type="match status" value="1"/>
</dbReference>
<dbReference type="EMBL" id="VIEB01000149">
    <property type="protein sequence ID" value="TQE03837.1"/>
    <property type="molecule type" value="Genomic_DNA"/>
</dbReference>
<evidence type="ECO:0000256" key="4">
    <source>
        <dbReference type="ARBA" id="ARBA00022729"/>
    </source>
</evidence>
<comment type="subcellular location">
    <subcellularLocation>
        <location evidence="1">Membrane</location>
        <topology evidence="1">Single-pass type I membrane protein</topology>
    </subcellularLocation>
</comment>
<evidence type="ECO:0000313" key="12">
    <source>
        <dbReference type="EMBL" id="TQE03837.1"/>
    </source>
</evidence>
<evidence type="ECO:0000256" key="6">
    <source>
        <dbReference type="ARBA" id="ARBA00022989"/>
    </source>
</evidence>
<sequence length="343" mass="38427">MQGGDIMCLKLFHASIIVALIVLQYFNISLSLEFNNISLGVVGHKDIVKVPKVIRCIEREGEALLAFKQGLAYDDNLLSSWGREVYKQDGCKWAGIHYSNRTGRIIQLNLGQSYLSEAYSLQEEGDPEFYYHLQDFIGSLSNLRHLDLSDASFAGRFPSHVGNLTHLQYLDISFNFFANVENLNSWPPNLSSLTYLNMSSNNLSNVYDWMEAVNKLPKLTNLTLTKCGLLSLIHPSTLFNINSSKYLAHVDLNSNQFTSPLIFLWLSNYNVSPVYLDLSYNSITGLIPHVFGNMRPLAFLPLGYNHLVGSLPNLANCSSLEELGLSYNQLNGTIPKSIGQMSN</sequence>
<gene>
    <name evidence="12" type="ORF">C1H46_010501</name>
</gene>
<feature type="transmembrane region" description="Helical" evidence="10">
    <location>
        <begin position="7"/>
        <end position="26"/>
    </location>
</feature>
<keyword evidence="3 10" id="KW-0812">Transmembrane</keyword>
<evidence type="ECO:0000256" key="3">
    <source>
        <dbReference type="ARBA" id="ARBA00022692"/>
    </source>
</evidence>
<dbReference type="PANTHER" id="PTHR48063">
    <property type="entry name" value="LRR RECEPTOR-LIKE KINASE"/>
    <property type="match status" value="1"/>
</dbReference>
<evidence type="ECO:0000259" key="11">
    <source>
        <dbReference type="Pfam" id="PF08263"/>
    </source>
</evidence>
<organism evidence="12 13">
    <name type="scientific">Malus baccata</name>
    <name type="common">Siberian crab apple</name>
    <name type="synonym">Pyrus baccata</name>
    <dbReference type="NCBI Taxonomy" id="106549"/>
    <lineage>
        <taxon>Eukaryota</taxon>
        <taxon>Viridiplantae</taxon>
        <taxon>Streptophyta</taxon>
        <taxon>Embryophyta</taxon>
        <taxon>Tracheophyta</taxon>
        <taxon>Spermatophyta</taxon>
        <taxon>Magnoliopsida</taxon>
        <taxon>eudicotyledons</taxon>
        <taxon>Gunneridae</taxon>
        <taxon>Pentapetalae</taxon>
        <taxon>rosids</taxon>
        <taxon>fabids</taxon>
        <taxon>Rosales</taxon>
        <taxon>Rosaceae</taxon>
        <taxon>Amygdaloideae</taxon>
        <taxon>Maleae</taxon>
        <taxon>Malus</taxon>
    </lineage>
</organism>
<evidence type="ECO:0000256" key="7">
    <source>
        <dbReference type="ARBA" id="ARBA00023136"/>
    </source>
</evidence>
<dbReference type="Proteomes" id="UP000315295">
    <property type="component" value="Unassembled WGS sequence"/>
</dbReference>
<protein>
    <recommendedName>
        <fullName evidence="11">Leucine-rich repeat-containing N-terminal plant-type domain-containing protein</fullName>
    </recommendedName>
</protein>
<dbReference type="PANTHER" id="PTHR48063:SF101">
    <property type="entry name" value="LRR RECEPTOR-LIKE SERINE_THREONINE-PROTEIN KINASE FLS2"/>
    <property type="match status" value="1"/>
</dbReference>
<feature type="domain" description="Leucine-rich repeat-containing N-terminal plant-type" evidence="11">
    <location>
        <begin position="59"/>
        <end position="96"/>
    </location>
</feature>
<evidence type="ECO:0000256" key="10">
    <source>
        <dbReference type="SAM" id="Phobius"/>
    </source>
</evidence>